<dbReference type="GO" id="GO:0008781">
    <property type="term" value="F:N-acylneuraminate cytidylyltransferase activity"/>
    <property type="evidence" value="ECO:0007669"/>
    <property type="project" value="TreeGrafter"/>
</dbReference>
<evidence type="ECO:0000256" key="8">
    <source>
        <dbReference type="ARBA" id="ARBA00022801"/>
    </source>
</evidence>
<comment type="cofactor">
    <cofactor evidence="2 12 13">
        <name>Mg(2+)</name>
        <dbReference type="ChEBI" id="CHEBI:18420"/>
    </cofactor>
</comment>
<dbReference type="GO" id="GO:0019143">
    <property type="term" value="F:3-deoxy-manno-octulosonate-8-phosphatase activity"/>
    <property type="evidence" value="ECO:0007669"/>
    <property type="project" value="UniProtKB-UniRule"/>
</dbReference>
<evidence type="ECO:0000256" key="7">
    <source>
        <dbReference type="ARBA" id="ARBA00022723"/>
    </source>
</evidence>
<dbReference type="EC" id="3.1.3.45" evidence="5 12"/>
<keyword evidence="7 12" id="KW-0479">Metal-binding</keyword>
<dbReference type="Gene3D" id="3.40.50.1000">
    <property type="entry name" value="HAD superfamily/HAD-like"/>
    <property type="match status" value="1"/>
</dbReference>
<keyword evidence="9 12" id="KW-0460">Magnesium</keyword>
<evidence type="ECO:0000256" key="3">
    <source>
        <dbReference type="ARBA" id="ARBA00005893"/>
    </source>
</evidence>
<feature type="binding site" evidence="13">
    <location>
        <position position="46"/>
    </location>
    <ligand>
        <name>substrate</name>
    </ligand>
</feature>
<comment type="function">
    <text evidence="12">Catalyzes the hydrolysis of 3-deoxy-D-manno-octulosonate 8-phosphate (KDO 8-P) to 3-deoxy-D-manno-octulosonate (KDO) and inorganic phosphate.</text>
</comment>
<evidence type="ECO:0000256" key="6">
    <source>
        <dbReference type="ARBA" id="ARBA00020092"/>
    </source>
</evidence>
<evidence type="ECO:0000256" key="5">
    <source>
        <dbReference type="ARBA" id="ARBA00013066"/>
    </source>
</evidence>
<evidence type="ECO:0000313" key="16">
    <source>
        <dbReference type="EMBL" id="VFK06654.1"/>
    </source>
</evidence>
<accession>A0A450S1C2</accession>
<dbReference type="FunFam" id="3.40.50.1000:FF:000029">
    <property type="entry name" value="3-deoxy-D-manno-octulosonate 8-phosphate phosphatase KdsC"/>
    <property type="match status" value="1"/>
</dbReference>
<evidence type="ECO:0000256" key="11">
    <source>
        <dbReference type="ARBA" id="ARBA00031051"/>
    </source>
</evidence>
<dbReference type="AlphaFoldDB" id="A0A450S1C2"/>
<dbReference type="SFLD" id="SFLDG01138">
    <property type="entry name" value="C1.6.2:_Deoxy-d-mannose-octulo"/>
    <property type="match status" value="1"/>
</dbReference>
<dbReference type="PANTHER" id="PTHR21485:SF6">
    <property type="entry name" value="N-ACYLNEURAMINATE CYTIDYLYLTRANSFERASE-RELATED"/>
    <property type="match status" value="1"/>
</dbReference>
<evidence type="ECO:0000256" key="1">
    <source>
        <dbReference type="ARBA" id="ARBA00000898"/>
    </source>
</evidence>
<sequence>MSDMHRKDGVCNASSMEAELYSEAPFSDRELMERAANIKIVLFDVDGVLTDGRLYFDGEGNEYKAFHVRDGHGLKSLMRSGVEVGIISGRNSPAVARRMAELGITHVYQGCSDKCSVFDALLERLALRATQTAYVGDDIPDLSVMGRAHLAIAVADAHPLVARHAHWRTPSAGGRGAARDVCELVMSAQGTIAHQLEMFPG</sequence>
<dbReference type="CDD" id="cd01630">
    <property type="entry name" value="HAD_KDO-like"/>
    <property type="match status" value="1"/>
</dbReference>
<feature type="binding site" evidence="13">
    <location>
        <position position="137"/>
    </location>
    <ligand>
        <name>Mg(2+)</name>
        <dbReference type="ChEBI" id="CHEBI:18420"/>
    </ligand>
</feature>
<dbReference type="EMBL" id="CAADFA010000024">
    <property type="protein sequence ID" value="VFJ45379.1"/>
    <property type="molecule type" value="Genomic_DNA"/>
</dbReference>
<protein>
    <recommendedName>
        <fullName evidence="6 12">3-deoxy-D-manno-octulosonate 8-phosphate phosphatase KdsC</fullName>
        <ecNumber evidence="5 12">3.1.3.45</ecNumber>
    </recommendedName>
    <alternativeName>
        <fullName evidence="11 12">KDO 8-P phosphatase</fullName>
    </alternativeName>
</protein>
<dbReference type="PIRSF" id="PIRSF006118">
    <property type="entry name" value="KDO8-P_Ptase"/>
    <property type="match status" value="1"/>
</dbReference>
<dbReference type="NCBIfam" id="NF007019">
    <property type="entry name" value="PRK09484.1"/>
    <property type="match status" value="1"/>
</dbReference>
<dbReference type="EMBL" id="CAADEZ010000024">
    <property type="protein sequence ID" value="VFJ45457.1"/>
    <property type="molecule type" value="Genomic_DNA"/>
</dbReference>
<evidence type="ECO:0000256" key="13">
    <source>
        <dbReference type="PIRSR" id="PIRSR006118-2"/>
    </source>
</evidence>
<evidence type="ECO:0000256" key="10">
    <source>
        <dbReference type="ARBA" id="ARBA00022985"/>
    </source>
</evidence>
<dbReference type="SFLD" id="SFLDG01136">
    <property type="entry name" value="C1.6:_Phosphoserine_Phosphatas"/>
    <property type="match status" value="1"/>
</dbReference>
<keyword evidence="10 12" id="KW-0448">Lipopolysaccharide biosynthesis</keyword>
<proteinExistence type="inferred from homology"/>
<feature type="binding site" evidence="13">
    <location>
        <position position="44"/>
    </location>
    <ligand>
        <name>Mg(2+)</name>
        <dbReference type="ChEBI" id="CHEBI:18420"/>
    </ligand>
</feature>
<dbReference type="GO" id="GO:0046872">
    <property type="term" value="F:metal ion binding"/>
    <property type="evidence" value="ECO:0007669"/>
    <property type="project" value="UniProtKB-UniRule"/>
</dbReference>
<comment type="catalytic activity">
    <reaction evidence="1 12">
        <text>3-deoxy-alpha-D-manno-2-octulosonate-8-phosphate + H2O = 3-deoxy-alpha-D-manno-oct-2-ulosonate + phosphate</text>
        <dbReference type="Rhea" id="RHEA:11500"/>
        <dbReference type="ChEBI" id="CHEBI:15377"/>
        <dbReference type="ChEBI" id="CHEBI:43474"/>
        <dbReference type="ChEBI" id="CHEBI:85985"/>
        <dbReference type="ChEBI" id="CHEBI:85986"/>
        <dbReference type="EC" id="3.1.3.45"/>
    </reaction>
</comment>
<organism evidence="15">
    <name type="scientific">Candidatus Kentrum sp. FM</name>
    <dbReference type="NCBI Taxonomy" id="2126340"/>
    <lineage>
        <taxon>Bacteria</taxon>
        <taxon>Pseudomonadati</taxon>
        <taxon>Pseudomonadota</taxon>
        <taxon>Gammaproteobacteria</taxon>
        <taxon>Candidatus Kentrum</taxon>
    </lineage>
</organism>
<comment type="similarity">
    <text evidence="3 12">Belongs to the KdsC family.</text>
</comment>
<evidence type="ECO:0000256" key="12">
    <source>
        <dbReference type="PIRNR" id="PIRNR006118"/>
    </source>
</evidence>
<dbReference type="SFLD" id="SFLDS00003">
    <property type="entry name" value="Haloacid_Dehalogenase"/>
    <property type="match status" value="1"/>
</dbReference>
<evidence type="ECO:0000256" key="4">
    <source>
        <dbReference type="ARBA" id="ARBA00011881"/>
    </source>
</evidence>
<gene>
    <name evidence="15" type="ORF">BECKFM1743A_GA0114220_100248</name>
    <name evidence="16" type="ORF">BECKFM1743B_GA0114221_1002210</name>
    <name evidence="14" type="ORF">BECKFM1743C_GA0114222_100248</name>
</gene>
<evidence type="ECO:0000313" key="15">
    <source>
        <dbReference type="EMBL" id="VFJ45457.1"/>
    </source>
</evidence>
<dbReference type="Pfam" id="PF08282">
    <property type="entry name" value="Hydrolase_3"/>
    <property type="match status" value="1"/>
</dbReference>
<keyword evidence="8 12" id="KW-0378">Hydrolase</keyword>
<reference evidence="15" key="1">
    <citation type="submission" date="2019-02" db="EMBL/GenBank/DDBJ databases">
        <authorList>
            <person name="Gruber-Vodicka R. H."/>
            <person name="Seah K. B. B."/>
        </authorList>
    </citation>
    <scope>NUCLEOTIDE SEQUENCE</scope>
    <source>
        <strain evidence="15">BECK_BZ163</strain>
        <strain evidence="16">BECK_BZ164</strain>
        <strain evidence="14">BECK_BZ165</strain>
    </source>
</reference>
<dbReference type="EMBL" id="CAADFL010000022">
    <property type="protein sequence ID" value="VFK06654.1"/>
    <property type="molecule type" value="Genomic_DNA"/>
</dbReference>
<dbReference type="InterPro" id="IPR010023">
    <property type="entry name" value="KdsC_fam"/>
</dbReference>
<comment type="subunit">
    <text evidence="4 12">Homotetramer.</text>
</comment>
<evidence type="ECO:0000256" key="9">
    <source>
        <dbReference type="ARBA" id="ARBA00022842"/>
    </source>
</evidence>
<dbReference type="InterPro" id="IPR050793">
    <property type="entry name" value="CMP-NeuNAc_synthase"/>
</dbReference>
<dbReference type="InterPro" id="IPR006549">
    <property type="entry name" value="HAD-SF_hydro_IIIA"/>
</dbReference>
<name>A0A450S1C2_9GAMM</name>
<dbReference type="NCBIfam" id="TIGR01662">
    <property type="entry name" value="HAD-SF-IIIA"/>
    <property type="match status" value="1"/>
</dbReference>
<dbReference type="NCBIfam" id="TIGR01670">
    <property type="entry name" value="KdsC-phosphatas"/>
    <property type="match status" value="1"/>
</dbReference>
<dbReference type="SUPFAM" id="SSF56784">
    <property type="entry name" value="HAD-like"/>
    <property type="match status" value="1"/>
</dbReference>
<dbReference type="InterPro" id="IPR023214">
    <property type="entry name" value="HAD_sf"/>
</dbReference>
<dbReference type="GO" id="GO:0009103">
    <property type="term" value="P:lipopolysaccharide biosynthetic process"/>
    <property type="evidence" value="ECO:0007669"/>
    <property type="project" value="UniProtKB-UniRule"/>
</dbReference>
<evidence type="ECO:0000313" key="14">
    <source>
        <dbReference type="EMBL" id="VFJ45379.1"/>
    </source>
</evidence>
<dbReference type="PANTHER" id="PTHR21485">
    <property type="entry name" value="HAD SUPERFAMILY MEMBERS CMAS AND KDSC"/>
    <property type="match status" value="1"/>
</dbReference>
<dbReference type="InterPro" id="IPR036412">
    <property type="entry name" value="HAD-like_sf"/>
</dbReference>
<evidence type="ECO:0000256" key="2">
    <source>
        <dbReference type="ARBA" id="ARBA00001946"/>
    </source>
</evidence>